<evidence type="ECO:0000313" key="1">
    <source>
        <dbReference type="EMBL" id="CBI23711.3"/>
    </source>
</evidence>
<evidence type="ECO:0000313" key="2">
    <source>
        <dbReference type="Proteomes" id="UP000009183"/>
    </source>
</evidence>
<dbReference type="AlphaFoldDB" id="D7SZN2"/>
<gene>
    <name evidence="1" type="ordered locus">VIT_05s0049g01810</name>
</gene>
<sequence length="67" mass="8109">MNSFAYKFISHKLQMMLLQLVFESFCFCRSLERNSLKPFPFPFPPLSSKYFLKCPFCFPYHFACRHL</sequence>
<dbReference type="HOGENOM" id="CLU_2817688_0_0_1"/>
<reference evidence="2" key="1">
    <citation type="journal article" date="2007" name="Nature">
        <title>The grapevine genome sequence suggests ancestral hexaploidization in major angiosperm phyla.</title>
        <authorList>
            <consortium name="The French-Italian Public Consortium for Grapevine Genome Characterization."/>
            <person name="Jaillon O."/>
            <person name="Aury J.-M."/>
            <person name="Noel B."/>
            <person name="Policriti A."/>
            <person name="Clepet C."/>
            <person name="Casagrande A."/>
            <person name="Choisne N."/>
            <person name="Aubourg S."/>
            <person name="Vitulo N."/>
            <person name="Jubin C."/>
            <person name="Vezzi A."/>
            <person name="Legeai F."/>
            <person name="Hugueney P."/>
            <person name="Dasilva C."/>
            <person name="Horner D."/>
            <person name="Mica E."/>
            <person name="Jublot D."/>
            <person name="Poulain J."/>
            <person name="Bruyere C."/>
            <person name="Billault A."/>
            <person name="Segurens B."/>
            <person name="Gouyvenoux M."/>
            <person name="Ugarte E."/>
            <person name="Cattonaro F."/>
            <person name="Anthouard V."/>
            <person name="Vico V."/>
            <person name="Del Fabbro C."/>
            <person name="Alaux M."/>
            <person name="Di Gaspero G."/>
            <person name="Dumas V."/>
            <person name="Felice N."/>
            <person name="Paillard S."/>
            <person name="Juman I."/>
            <person name="Moroldo M."/>
            <person name="Scalabrin S."/>
            <person name="Canaguier A."/>
            <person name="Le Clainche I."/>
            <person name="Malacrida G."/>
            <person name="Durand E."/>
            <person name="Pesole G."/>
            <person name="Laucou V."/>
            <person name="Chatelet P."/>
            <person name="Merdinoglu D."/>
            <person name="Delledonne M."/>
            <person name="Pezzotti M."/>
            <person name="Lecharny A."/>
            <person name="Scarpelli C."/>
            <person name="Artiguenave F."/>
            <person name="Pe M.E."/>
            <person name="Valle G."/>
            <person name="Morgante M."/>
            <person name="Caboche M."/>
            <person name="Adam-Blondon A.-F."/>
            <person name="Weissenbach J."/>
            <person name="Quetier F."/>
            <person name="Wincker P."/>
        </authorList>
    </citation>
    <scope>NUCLEOTIDE SEQUENCE [LARGE SCALE GENOMIC DNA]</scope>
    <source>
        <strain evidence="2">cv. Pinot noir / PN40024</strain>
    </source>
</reference>
<dbReference type="InParanoid" id="D7SZN2"/>
<keyword evidence="2" id="KW-1185">Reference proteome</keyword>
<accession>D7SZN2</accession>
<proteinExistence type="predicted"/>
<dbReference type="Proteomes" id="UP000009183">
    <property type="component" value="Chromosome 5"/>
</dbReference>
<organism evidence="1 2">
    <name type="scientific">Vitis vinifera</name>
    <name type="common">Grape</name>
    <dbReference type="NCBI Taxonomy" id="29760"/>
    <lineage>
        <taxon>Eukaryota</taxon>
        <taxon>Viridiplantae</taxon>
        <taxon>Streptophyta</taxon>
        <taxon>Embryophyta</taxon>
        <taxon>Tracheophyta</taxon>
        <taxon>Spermatophyta</taxon>
        <taxon>Magnoliopsida</taxon>
        <taxon>eudicotyledons</taxon>
        <taxon>Gunneridae</taxon>
        <taxon>Pentapetalae</taxon>
        <taxon>rosids</taxon>
        <taxon>Vitales</taxon>
        <taxon>Vitaceae</taxon>
        <taxon>Viteae</taxon>
        <taxon>Vitis</taxon>
    </lineage>
</organism>
<name>D7SZN2_VITVI</name>
<dbReference type="PaxDb" id="29760-VIT_05s0049g01810.t01"/>
<dbReference type="EMBL" id="FN595496">
    <property type="protein sequence ID" value="CBI23711.3"/>
    <property type="molecule type" value="Genomic_DNA"/>
</dbReference>
<protein>
    <submittedName>
        <fullName evidence="1">Uncharacterized protein</fullName>
    </submittedName>
</protein>